<dbReference type="InterPro" id="IPR050301">
    <property type="entry name" value="NTE"/>
</dbReference>
<organism evidence="6 7">
    <name type="scientific">Nocardia vermiculata</name>
    <dbReference type="NCBI Taxonomy" id="257274"/>
    <lineage>
        <taxon>Bacteria</taxon>
        <taxon>Bacillati</taxon>
        <taxon>Actinomycetota</taxon>
        <taxon>Actinomycetes</taxon>
        <taxon>Mycobacteriales</taxon>
        <taxon>Nocardiaceae</taxon>
        <taxon>Nocardia</taxon>
    </lineage>
</organism>
<dbReference type="RefSeq" id="WP_084475457.1">
    <property type="nucleotide sequence ID" value="NZ_JAAXOP010000021.1"/>
</dbReference>
<keyword evidence="3 4" id="KW-0443">Lipid metabolism</keyword>
<evidence type="ECO:0000256" key="3">
    <source>
        <dbReference type="ARBA" id="ARBA00023098"/>
    </source>
</evidence>
<dbReference type="AlphaFoldDB" id="A0A846Y7S1"/>
<feature type="active site" description="Proton acceptor" evidence="4">
    <location>
        <position position="190"/>
    </location>
</feature>
<dbReference type="Proteomes" id="UP000565711">
    <property type="component" value="Unassembled WGS sequence"/>
</dbReference>
<reference evidence="6 7" key="1">
    <citation type="submission" date="2020-04" db="EMBL/GenBank/DDBJ databases">
        <title>MicrobeNet Type strains.</title>
        <authorList>
            <person name="Nicholson A.C."/>
        </authorList>
    </citation>
    <scope>NUCLEOTIDE SEQUENCE [LARGE SCALE GENOMIC DNA]</scope>
    <source>
        <strain evidence="6 7">JCM 12354</strain>
    </source>
</reference>
<evidence type="ECO:0000313" key="7">
    <source>
        <dbReference type="Proteomes" id="UP000565711"/>
    </source>
</evidence>
<dbReference type="PROSITE" id="PS51635">
    <property type="entry name" value="PNPLA"/>
    <property type="match status" value="1"/>
</dbReference>
<comment type="caution">
    <text evidence="6">The sequence shown here is derived from an EMBL/GenBank/DDBJ whole genome shotgun (WGS) entry which is preliminary data.</text>
</comment>
<dbReference type="PANTHER" id="PTHR14226">
    <property type="entry name" value="NEUROPATHY TARGET ESTERASE/SWISS CHEESE D.MELANOGASTER"/>
    <property type="match status" value="1"/>
</dbReference>
<dbReference type="InterPro" id="IPR002641">
    <property type="entry name" value="PNPLA_dom"/>
</dbReference>
<feature type="short sequence motif" description="DGA/G" evidence="4">
    <location>
        <begin position="190"/>
        <end position="192"/>
    </location>
</feature>
<dbReference type="InterPro" id="IPR016035">
    <property type="entry name" value="Acyl_Trfase/lysoPLipase"/>
</dbReference>
<evidence type="ECO:0000256" key="1">
    <source>
        <dbReference type="ARBA" id="ARBA00022801"/>
    </source>
</evidence>
<evidence type="ECO:0000313" key="6">
    <source>
        <dbReference type="EMBL" id="NKY53854.1"/>
    </source>
</evidence>
<accession>A0A846Y7S1</accession>
<keyword evidence="7" id="KW-1185">Reference proteome</keyword>
<keyword evidence="1 4" id="KW-0378">Hydrolase</keyword>
<evidence type="ECO:0000256" key="4">
    <source>
        <dbReference type="PROSITE-ProRule" id="PRU01161"/>
    </source>
</evidence>
<dbReference type="Pfam" id="PF01734">
    <property type="entry name" value="Patatin"/>
    <property type="match status" value="1"/>
</dbReference>
<name>A0A846Y7S1_9NOCA</name>
<feature type="active site" description="Nucleophile" evidence="4">
    <location>
        <position position="51"/>
    </location>
</feature>
<feature type="domain" description="PNPLA" evidence="5">
    <location>
        <begin position="14"/>
        <end position="203"/>
    </location>
</feature>
<dbReference type="GO" id="GO:0016787">
    <property type="term" value="F:hydrolase activity"/>
    <property type="evidence" value="ECO:0007669"/>
    <property type="project" value="UniProtKB-UniRule"/>
</dbReference>
<dbReference type="PANTHER" id="PTHR14226:SF29">
    <property type="entry name" value="NEUROPATHY TARGET ESTERASE SWS"/>
    <property type="match status" value="1"/>
</dbReference>
<dbReference type="EMBL" id="JAAXOP010000021">
    <property type="protein sequence ID" value="NKY53854.1"/>
    <property type="molecule type" value="Genomic_DNA"/>
</dbReference>
<evidence type="ECO:0000256" key="2">
    <source>
        <dbReference type="ARBA" id="ARBA00022963"/>
    </source>
</evidence>
<evidence type="ECO:0000259" key="5">
    <source>
        <dbReference type="PROSITE" id="PS51635"/>
    </source>
</evidence>
<keyword evidence="2 4" id="KW-0442">Lipid degradation</keyword>
<gene>
    <name evidence="6" type="ORF">HGA08_27025</name>
</gene>
<protein>
    <submittedName>
        <fullName evidence="6">Patatin-like phospholipase family protein</fullName>
    </submittedName>
</protein>
<dbReference type="SUPFAM" id="SSF52151">
    <property type="entry name" value="FabD/lysophospholipase-like"/>
    <property type="match status" value="1"/>
</dbReference>
<proteinExistence type="predicted"/>
<feature type="short sequence motif" description="GXGXXG" evidence="4">
    <location>
        <begin position="18"/>
        <end position="23"/>
    </location>
</feature>
<sequence length="277" mass="28041">MSPSVPQRAVHRALVLGGGGSVGLVWTVGLITALRAEGIDPGAADRIIGTSAGAIVGTIIADGGDLDRILQPPSQEVSPPAVDPAAVTEVFGILSTPGIDASEALRRAGKRALELPLGDPEDHVARITGLTGVTAWPGGDLVITVADVTAGRRRALTAADGVPVTRAVAASTCAPGVFAPVPIDGRHYMDGGLHSPVNADLAAGAEVIVVVEPLAHLFRRAPEDADLGSGTVFSVIADADAIGPDPFDTAALTPAYEAGVRQGHEVAPQLREIWTAG</sequence>
<feature type="short sequence motif" description="GXSXG" evidence="4">
    <location>
        <begin position="49"/>
        <end position="53"/>
    </location>
</feature>
<dbReference type="Gene3D" id="3.40.1090.10">
    <property type="entry name" value="Cytosolic phospholipase A2 catalytic domain"/>
    <property type="match status" value="2"/>
</dbReference>
<dbReference type="GO" id="GO:0016042">
    <property type="term" value="P:lipid catabolic process"/>
    <property type="evidence" value="ECO:0007669"/>
    <property type="project" value="UniProtKB-UniRule"/>
</dbReference>